<keyword evidence="2" id="KW-1185">Reference proteome</keyword>
<evidence type="ECO:0000313" key="1">
    <source>
        <dbReference type="EMBL" id="KAK1459442.1"/>
    </source>
</evidence>
<reference evidence="1 2" key="1">
    <citation type="submission" date="2016-10" db="EMBL/GenBank/DDBJ databases">
        <title>The genome sequence of Colletotrichum fioriniae PJ7.</title>
        <authorList>
            <person name="Baroncelli R."/>
        </authorList>
    </citation>
    <scope>NUCLEOTIDE SEQUENCE [LARGE SCALE GENOMIC DNA]</scope>
    <source>
        <strain evidence="1">Col 31</strain>
    </source>
</reference>
<accession>A0AAI9XQ75</accession>
<dbReference type="Proteomes" id="UP001239795">
    <property type="component" value="Unassembled WGS sequence"/>
</dbReference>
<comment type="caution">
    <text evidence="1">The sequence shown here is derived from an EMBL/GenBank/DDBJ whole genome shotgun (WGS) entry which is preliminary data.</text>
</comment>
<gene>
    <name evidence="1" type="ORF">CMEL01_02441</name>
</gene>
<proteinExistence type="predicted"/>
<dbReference type="EMBL" id="MLGG01000013">
    <property type="protein sequence ID" value="KAK1459442.1"/>
    <property type="molecule type" value="Genomic_DNA"/>
</dbReference>
<dbReference type="AlphaFoldDB" id="A0AAI9XQ75"/>
<organism evidence="1 2">
    <name type="scientific">Colletotrichum melonis</name>
    <dbReference type="NCBI Taxonomy" id="1209925"/>
    <lineage>
        <taxon>Eukaryota</taxon>
        <taxon>Fungi</taxon>
        <taxon>Dikarya</taxon>
        <taxon>Ascomycota</taxon>
        <taxon>Pezizomycotina</taxon>
        <taxon>Sordariomycetes</taxon>
        <taxon>Hypocreomycetidae</taxon>
        <taxon>Glomerellales</taxon>
        <taxon>Glomerellaceae</taxon>
        <taxon>Colletotrichum</taxon>
        <taxon>Colletotrichum acutatum species complex</taxon>
    </lineage>
</organism>
<protein>
    <submittedName>
        <fullName evidence="1">Uncharacterized protein</fullName>
    </submittedName>
</protein>
<evidence type="ECO:0000313" key="2">
    <source>
        <dbReference type="Proteomes" id="UP001239795"/>
    </source>
</evidence>
<name>A0AAI9XQ75_9PEZI</name>
<sequence length="83" mass="9053">MGQRLAVIAADSTGDKSLANRLEGLRAKLQRSGSQHALHFAHPFWPPRITSFWRNSLGPLQVSLLPEVGAEVLLDHDSSPVTV</sequence>